<protein>
    <submittedName>
        <fullName evidence="2">BON domain-containing protein</fullName>
    </submittedName>
</protein>
<dbReference type="Pfam" id="PF04972">
    <property type="entry name" value="BON"/>
    <property type="match status" value="3"/>
</dbReference>
<dbReference type="PANTHER" id="PTHR34606:SF15">
    <property type="entry name" value="BON DOMAIN-CONTAINING PROTEIN"/>
    <property type="match status" value="1"/>
</dbReference>
<gene>
    <name evidence="2" type="ORF">F1599_09465</name>
</gene>
<dbReference type="Proteomes" id="UP000324324">
    <property type="component" value="Unassembled WGS sequence"/>
</dbReference>
<evidence type="ECO:0000313" key="2">
    <source>
        <dbReference type="EMBL" id="KAA6126194.1"/>
    </source>
</evidence>
<evidence type="ECO:0000313" key="3">
    <source>
        <dbReference type="Proteomes" id="UP000324324"/>
    </source>
</evidence>
<dbReference type="Gene3D" id="3.30.1340.30">
    <property type="match status" value="3"/>
</dbReference>
<evidence type="ECO:0000259" key="1">
    <source>
        <dbReference type="PROSITE" id="PS50914"/>
    </source>
</evidence>
<dbReference type="AlphaFoldDB" id="A0A5M8AZI5"/>
<feature type="domain" description="BON" evidence="1">
    <location>
        <begin position="175"/>
        <end position="242"/>
    </location>
</feature>
<dbReference type="PROSITE" id="PS50914">
    <property type="entry name" value="BON"/>
    <property type="match status" value="2"/>
</dbReference>
<dbReference type="RefSeq" id="WP_149316383.1">
    <property type="nucleotide sequence ID" value="NZ_CP080294.1"/>
</dbReference>
<feature type="domain" description="BON" evidence="1">
    <location>
        <begin position="3"/>
        <end position="74"/>
    </location>
</feature>
<sequence>MQSSEAVLTQARAALANLPFHGQHLHPTINLRLSDGALILEGDVPDIVAKTRAAARMRKIDGVSCVIDHLRVANGAAPAGDGELRNAVCQRLLQAVDFRSCKICVHAKGRLETLREAVGERSGWIEVNTVDGIVTLRGQVISLSHMRLAGVLAWWSPGCQCVVNELEIAPAERDNDEEITEALRLVLESDPLVNADQIVIRTENRVVTLEGYAGEGARRQAERDAWYLHGVEDVVNRIERRPDAV</sequence>
<dbReference type="InterPro" id="IPR051686">
    <property type="entry name" value="Lipoprotein_DolP"/>
</dbReference>
<comment type="caution">
    <text evidence="2">The sequence shown here is derived from an EMBL/GenBank/DDBJ whole genome shotgun (WGS) entry which is preliminary data.</text>
</comment>
<accession>A0A5M8AZI5</accession>
<keyword evidence="3" id="KW-1185">Reference proteome</keyword>
<dbReference type="PANTHER" id="PTHR34606">
    <property type="entry name" value="BON DOMAIN-CONTAINING PROTEIN"/>
    <property type="match status" value="1"/>
</dbReference>
<name>A0A5M8AZI5_9BURK</name>
<reference evidence="2 3" key="1">
    <citation type="submission" date="2019-09" db="EMBL/GenBank/DDBJ databases">
        <title>Isolation of a novel species in the genus Cupriavidus from patients with sepsis using whole genome sequencing.</title>
        <authorList>
            <person name="Kweon O.J."/>
            <person name="Lee M.-K."/>
        </authorList>
    </citation>
    <scope>NUCLEOTIDE SEQUENCE [LARGE SCALE GENOMIC DNA]</scope>
    <source>
        <strain evidence="2 3">MKL-01</strain>
    </source>
</reference>
<dbReference type="EMBL" id="VWRN01000027">
    <property type="protein sequence ID" value="KAA6126194.1"/>
    <property type="molecule type" value="Genomic_DNA"/>
</dbReference>
<organism evidence="2 3">
    <name type="scientific">Cupriavidus cauae</name>
    <dbReference type="NCBI Taxonomy" id="2608999"/>
    <lineage>
        <taxon>Bacteria</taxon>
        <taxon>Pseudomonadati</taxon>
        <taxon>Pseudomonadota</taxon>
        <taxon>Betaproteobacteria</taxon>
        <taxon>Burkholderiales</taxon>
        <taxon>Burkholderiaceae</taxon>
        <taxon>Cupriavidus</taxon>
    </lineage>
</organism>
<proteinExistence type="predicted"/>
<dbReference type="InterPro" id="IPR007055">
    <property type="entry name" value="BON_dom"/>
</dbReference>